<feature type="compositionally biased region" description="Gly residues" evidence="11">
    <location>
        <begin position="461"/>
        <end position="470"/>
    </location>
</feature>
<feature type="coiled-coil region" evidence="10">
    <location>
        <begin position="263"/>
        <end position="363"/>
    </location>
</feature>
<dbReference type="EMBL" id="KZ819323">
    <property type="protein sequence ID" value="PWN22515.1"/>
    <property type="molecule type" value="Genomic_DNA"/>
</dbReference>
<evidence type="ECO:0000256" key="5">
    <source>
        <dbReference type="ARBA" id="ARBA00022692"/>
    </source>
</evidence>
<dbReference type="OrthoDB" id="10257567at2759"/>
<protein>
    <recommendedName>
        <fullName evidence="3">Protein CASP</fullName>
    </recommendedName>
</protein>
<dbReference type="GO" id="GO:0006891">
    <property type="term" value="P:intra-Golgi vesicle-mediated transport"/>
    <property type="evidence" value="ECO:0007669"/>
    <property type="project" value="InterPro"/>
</dbReference>
<keyword evidence="8 10" id="KW-0175">Coiled coil</keyword>
<evidence type="ECO:0000256" key="8">
    <source>
        <dbReference type="ARBA" id="ARBA00023054"/>
    </source>
</evidence>
<dbReference type="RefSeq" id="XP_025349675.1">
    <property type="nucleotide sequence ID" value="XM_025492009.1"/>
</dbReference>
<evidence type="ECO:0000256" key="7">
    <source>
        <dbReference type="ARBA" id="ARBA00023034"/>
    </source>
</evidence>
<feature type="coiled-coil region" evidence="10">
    <location>
        <begin position="75"/>
        <end position="102"/>
    </location>
</feature>
<evidence type="ECO:0000313" key="16">
    <source>
        <dbReference type="Proteomes" id="UP000245942"/>
    </source>
</evidence>
<evidence type="ECO:0000256" key="2">
    <source>
        <dbReference type="ARBA" id="ARBA00006415"/>
    </source>
</evidence>
<feature type="compositionally biased region" description="Low complexity" evidence="11">
    <location>
        <begin position="229"/>
        <end position="241"/>
    </location>
</feature>
<dbReference type="PANTHER" id="PTHR14043:SF2">
    <property type="entry name" value="HOMEOBOX PROTEIN CUT"/>
    <property type="match status" value="1"/>
</dbReference>
<dbReference type="GO" id="GO:0000139">
    <property type="term" value="C:Golgi membrane"/>
    <property type="evidence" value="ECO:0007669"/>
    <property type="project" value="UniProtKB-SubCell"/>
</dbReference>
<evidence type="ECO:0000256" key="11">
    <source>
        <dbReference type="SAM" id="MobiDB-lite"/>
    </source>
</evidence>
<feature type="region of interest" description="Disordered" evidence="11">
    <location>
        <begin position="457"/>
        <end position="481"/>
    </location>
</feature>
<evidence type="ECO:0000256" key="10">
    <source>
        <dbReference type="SAM" id="Coils"/>
    </source>
</evidence>
<evidence type="ECO:0000256" key="9">
    <source>
        <dbReference type="ARBA" id="ARBA00023136"/>
    </source>
</evidence>
<feature type="domain" description="CASP C-terminal" evidence="13">
    <location>
        <begin position="434"/>
        <end position="740"/>
    </location>
</feature>
<gene>
    <name evidence="15" type="ORF">BCV69DRAFT_281500</name>
</gene>
<dbReference type="InterPro" id="IPR057476">
    <property type="entry name" value="Cux_N"/>
</dbReference>
<evidence type="ECO:0000256" key="4">
    <source>
        <dbReference type="ARBA" id="ARBA00022448"/>
    </source>
</evidence>
<feature type="transmembrane region" description="Helical" evidence="12">
    <location>
        <begin position="721"/>
        <end position="744"/>
    </location>
</feature>
<accession>A0A316UH57</accession>
<evidence type="ECO:0000256" key="1">
    <source>
        <dbReference type="ARBA" id="ARBA00004409"/>
    </source>
</evidence>
<evidence type="ECO:0000259" key="14">
    <source>
        <dbReference type="Pfam" id="PF25398"/>
    </source>
</evidence>
<sequence>MTSPSSSSGGDFSSILSSYRTLSLGTLQSHLSSLVEPLTSLQTSSLASRKKLADQTREFKKLPEEKKVEGFKPLLKSYQVEIDELTKRAKDAEGGLRRVEERLRDVVDPVVVLEKVLDTTASLSELDSLKATVASLTSENATLKTKVSSQSALQTDRDQLSSRLADIESSFASRLQEAQEATEQEVTARFDERLSNATVRAEEMERSLSVAQESLRQLRSSHQRDTERLLLSSTAGTSSSSETHRDDADVGRSHEYEMISGDLQRANERVASLGRRNEQLREEVERVKSGSAEAGKAAQLETTIAELEQDKTRISEMLKVEQDKTASERESLQKRIAALEKALSEKERELKEVRGKLERQADYEEVKRELSIIRIVEFGGELDDDDSDEAAVANTNAKPLEALLLEKNKRLQDELTTLRVEHSELTEKSQGSGKELGDLRSEVGRLKRLNERLEEDLLEVGSGGGGGRNGTKGSAAMSAEEALDEMGRIEAASLTLSRKPGQASAADAATKTTGVPASSSSTKASASATSPIPVSPTPNSNASNTSIQQQQPDVSLLPIILSQRDRFRSRNAELEEELRRHFESITSLRNEVKSLQADNLGLYEKVRYLQSWSGGATGAAGGSGRAAIAAAREAYPPVAGSGNGGASSSATGERRHTKVPMNIASGSGGEDRWRSKYEESMNPFEAFRGREQTRAMSSLNPLERLLHMLTRLILADRRMRIFFMLYAVGMHLFIFGVIVDYTFYGGIGSDVGGTDCAVPAPVDPARR</sequence>
<keyword evidence="4" id="KW-0813">Transport</keyword>
<keyword evidence="7" id="KW-0333">Golgi apparatus</keyword>
<feature type="region of interest" description="Disordered" evidence="11">
    <location>
        <begin position="496"/>
        <end position="551"/>
    </location>
</feature>
<feature type="region of interest" description="Disordered" evidence="11">
    <location>
        <begin position="212"/>
        <end position="250"/>
    </location>
</feature>
<dbReference type="STRING" id="1684307.A0A316UH57"/>
<evidence type="ECO:0000256" key="6">
    <source>
        <dbReference type="ARBA" id="ARBA00022989"/>
    </source>
</evidence>
<evidence type="ECO:0000313" key="15">
    <source>
        <dbReference type="EMBL" id="PWN22515.1"/>
    </source>
</evidence>
<evidence type="ECO:0000256" key="12">
    <source>
        <dbReference type="SAM" id="Phobius"/>
    </source>
</evidence>
<organism evidence="15 16">
    <name type="scientific">Pseudomicrostroma glucosiphilum</name>
    <dbReference type="NCBI Taxonomy" id="1684307"/>
    <lineage>
        <taxon>Eukaryota</taxon>
        <taxon>Fungi</taxon>
        <taxon>Dikarya</taxon>
        <taxon>Basidiomycota</taxon>
        <taxon>Ustilaginomycotina</taxon>
        <taxon>Exobasidiomycetes</taxon>
        <taxon>Microstromatales</taxon>
        <taxon>Microstromatales incertae sedis</taxon>
        <taxon>Pseudomicrostroma</taxon>
    </lineage>
</organism>
<proteinExistence type="inferred from homology"/>
<feature type="compositionally biased region" description="Low complexity" evidence="11">
    <location>
        <begin position="517"/>
        <end position="530"/>
    </location>
</feature>
<dbReference type="Proteomes" id="UP000245942">
    <property type="component" value="Unassembled WGS sequence"/>
</dbReference>
<evidence type="ECO:0000259" key="13">
    <source>
        <dbReference type="Pfam" id="PF08172"/>
    </source>
</evidence>
<comment type="similarity">
    <text evidence="2">Belongs to the CASP family.</text>
</comment>
<evidence type="ECO:0000256" key="3">
    <source>
        <dbReference type="ARBA" id="ARBA00018691"/>
    </source>
</evidence>
<feature type="domain" description="Cux N-terminal" evidence="14">
    <location>
        <begin position="10"/>
        <end position="120"/>
    </location>
</feature>
<comment type="subcellular location">
    <subcellularLocation>
        <location evidence="1">Golgi apparatus membrane</location>
        <topology evidence="1">Single-pass type IV membrane protein</topology>
    </subcellularLocation>
</comment>
<reference evidence="15 16" key="1">
    <citation type="journal article" date="2018" name="Mol. Biol. Evol.">
        <title>Broad Genomic Sampling Reveals a Smut Pathogenic Ancestry of the Fungal Clade Ustilaginomycotina.</title>
        <authorList>
            <person name="Kijpornyongpan T."/>
            <person name="Mondo S.J."/>
            <person name="Barry K."/>
            <person name="Sandor L."/>
            <person name="Lee J."/>
            <person name="Lipzen A."/>
            <person name="Pangilinan J."/>
            <person name="LaButti K."/>
            <person name="Hainaut M."/>
            <person name="Henrissat B."/>
            <person name="Grigoriev I.V."/>
            <person name="Spatafora J.W."/>
            <person name="Aime M.C."/>
        </authorList>
    </citation>
    <scope>NUCLEOTIDE SEQUENCE [LARGE SCALE GENOMIC DNA]</scope>
    <source>
        <strain evidence="15 16">MCA 4718</strain>
    </source>
</reference>
<keyword evidence="9 12" id="KW-0472">Membrane</keyword>
<keyword evidence="16" id="KW-1185">Reference proteome</keyword>
<keyword evidence="5 12" id="KW-0812">Transmembrane</keyword>
<dbReference type="Pfam" id="PF08172">
    <property type="entry name" value="CASP_C"/>
    <property type="match status" value="1"/>
</dbReference>
<dbReference type="InterPro" id="IPR012955">
    <property type="entry name" value="CASP_C"/>
</dbReference>
<dbReference type="Pfam" id="PF25398">
    <property type="entry name" value="CUX1_N"/>
    <property type="match status" value="1"/>
</dbReference>
<name>A0A316UH57_9BASI</name>
<feature type="coiled-coil region" evidence="10">
    <location>
        <begin position="401"/>
        <end position="456"/>
    </location>
</feature>
<dbReference type="PANTHER" id="PTHR14043">
    <property type="entry name" value="CCAAT DISPLACEMENT PROTEIN-RELATED"/>
    <property type="match status" value="1"/>
</dbReference>
<keyword evidence="6 12" id="KW-1133">Transmembrane helix</keyword>
<feature type="compositionally biased region" description="Low complexity" evidence="11">
    <location>
        <begin position="537"/>
        <end position="546"/>
    </location>
</feature>
<feature type="coiled-coil region" evidence="10">
    <location>
        <begin position="564"/>
        <end position="598"/>
    </location>
</feature>
<dbReference type="GeneID" id="37013743"/>
<dbReference type="AlphaFoldDB" id="A0A316UH57"/>